<dbReference type="PANTHER" id="PTHR24418">
    <property type="entry name" value="TYROSINE-PROTEIN KINASE"/>
    <property type="match status" value="1"/>
</dbReference>
<dbReference type="Pfam" id="PF07714">
    <property type="entry name" value="PK_Tyr_Ser-Thr"/>
    <property type="match status" value="1"/>
</dbReference>
<evidence type="ECO:0000259" key="11">
    <source>
        <dbReference type="PROSITE" id="PS50011"/>
    </source>
</evidence>
<dbReference type="SMART" id="SM00252">
    <property type="entry name" value="SH2"/>
    <property type="match status" value="1"/>
</dbReference>
<dbReference type="AlphaFoldDB" id="A0A8S1EYE7"/>
<dbReference type="InterPro" id="IPR036860">
    <property type="entry name" value="SH2_dom_sf"/>
</dbReference>
<feature type="domain" description="SH2" evidence="10">
    <location>
        <begin position="3"/>
        <end position="104"/>
    </location>
</feature>
<dbReference type="GO" id="GO:0005524">
    <property type="term" value="F:ATP binding"/>
    <property type="evidence" value="ECO:0007669"/>
    <property type="project" value="UniProtKB-UniRule"/>
</dbReference>
<dbReference type="InterPro" id="IPR008266">
    <property type="entry name" value="Tyr_kinase_AS"/>
</dbReference>
<dbReference type="Proteomes" id="UP000494206">
    <property type="component" value="Unassembled WGS sequence"/>
</dbReference>
<dbReference type="InterPro" id="IPR000719">
    <property type="entry name" value="Prot_kinase_dom"/>
</dbReference>
<evidence type="ECO:0000256" key="1">
    <source>
        <dbReference type="ARBA" id="ARBA00022679"/>
    </source>
</evidence>
<dbReference type="Gene3D" id="3.30.200.20">
    <property type="entry name" value="Phosphorylase Kinase, domain 1"/>
    <property type="match status" value="1"/>
</dbReference>
<keyword evidence="4 8" id="KW-0067">ATP-binding</keyword>
<dbReference type="SUPFAM" id="SSF55550">
    <property type="entry name" value="SH2 domain"/>
    <property type="match status" value="1"/>
</dbReference>
<keyword evidence="5 9" id="KW-0829">Tyrosine-protein kinase</keyword>
<dbReference type="PROSITE" id="PS50001">
    <property type="entry name" value="SH2"/>
    <property type="match status" value="1"/>
</dbReference>
<evidence type="ECO:0000256" key="4">
    <source>
        <dbReference type="ARBA" id="ARBA00022840"/>
    </source>
</evidence>
<dbReference type="PROSITE" id="PS00109">
    <property type="entry name" value="PROTEIN_KINASE_TYR"/>
    <property type="match status" value="1"/>
</dbReference>
<dbReference type="SUPFAM" id="SSF56112">
    <property type="entry name" value="Protein kinase-like (PK-like)"/>
    <property type="match status" value="1"/>
</dbReference>
<evidence type="ECO:0000313" key="12">
    <source>
        <dbReference type="EMBL" id="CAB3404763.1"/>
    </source>
</evidence>
<evidence type="ECO:0000256" key="9">
    <source>
        <dbReference type="RuleBase" id="RU362096"/>
    </source>
</evidence>
<dbReference type="PROSITE" id="PS50011">
    <property type="entry name" value="PROTEIN_KINASE_DOM"/>
    <property type="match status" value="1"/>
</dbReference>
<dbReference type="Gene3D" id="1.10.510.10">
    <property type="entry name" value="Transferase(Phosphotransferase) domain 1"/>
    <property type="match status" value="1"/>
</dbReference>
<protein>
    <recommendedName>
        <fullName evidence="9">Tyrosine-protein kinase</fullName>
        <ecNumber evidence="9">2.7.10.2</ecNumber>
    </recommendedName>
</protein>
<reference evidence="12 13" key="1">
    <citation type="submission" date="2020-04" db="EMBL/GenBank/DDBJ databases">
        <authorList>
            <person name="Laetsch R D."/>
            <person name="Stevens L."/>
            <person name="Kumar S."/>
            <person name="Blaxter L. M."/>
        </authorList>
    </citation>
    <scope>NUCLEOTIDE SEQUENCE [LARGE SCALE GENOMIC DNA]</scope>
</reference>
<dbReference type="InterPro" id="IPR017441">
    <property type="entry name" value="Protein_kinase_ATP_BS"/>
</dbReference>
<dbReference type="PROSITE" id="PS00107">
    <property type="entry name" value="PROTEIN_KINASE_ATP"/>
    <property type="match status" value="1"/>
</dbReference>
<dbReference type="Gene3D" id="3.30.505.10">
    <property type="entry name" value="SH2 domain"/>
    <property type="match status" value="1"/>
</dbReference>
<sequence length="487" mass="53928">MDYFHGSIDMKECKLMLQENGDFLLRNKLNVQCNNISDNIICVLCVGCGFPGDIKVKSIGIMQEGEHFTLQGASDQFPSVKALIDSHIESKKPVAESTILVRAIVREKWELLCGDIALTDVELGKGSFGTVIKGVLKKVDPPVNVAVKIMQDGISETVFNDTLNEARVMRQLDHANIIRLHGVVIEKEPLMIVIELVDGKSLSSKLKSKGIAAGFKISFVCALAYAVHYLHEKHFIHRDIAARNVLVSNDFKDVKLIDFGLSKAGTSYCIQTPQKIPTKWLSPEVIQSGKFSQKSDVWSFAVTVWEIYNEGAEPYPNKKNADVKAMLFEKKTAMAGMLDLKTCSSDEKPPPALNTVIHAAFDFDPTHRASMEQIVTAIDNEILPKLQGAELENCKHHQNRRTHMRKSVIEPTTTINVGSKMSQEATRVSNMAMATAPPAHHSPGPHAAAATAAAIARTKTQTRKGYRVRIWKRSSLVFQKKEATTQQ</sequence>
<dbReference type="EMBL" id="CADEPM010000004">
    <property type="protein sequence ID" value="CAB3404763.1"/>
    <property type="molecule type" value="Genomic_DNA"/>
</dbReference>
<comment type="catalytic activity">
    <reaction evidence="6 9">
        <text>L-tyrosyl-[protein] + ATP = O-phospho-L-tyrosyl-[protein] + ADP + H(+)</text>
        <dbReference type="Rhea" id="RHEA:10596"/>
        <dbReference type="Rhea" id="RHEA-COMP:10136"/>
        <dbReference type="Rhea" id="RHEA-COMP:20101"/>
        <dbReference type="ChEBI" id="CHEBI:15378"/>
        <dbReference type="ChEBI" id="CHEBI:30616"/>
        <dbReference type="ChEBI" id="CHEBI:46858"/>
        <dbReference type="ChEBI" id="CHEBI:61978"/>
        <dbReference type="ChEBI" id="CHEBI:456216"/>
        <dbReference type="EC" id="2.7.10.2"/>
    </reaction>
</comment>
<dbReference type="InterPro" id="IPR000980">
    <property type="entry name" value="SH2"/>
</dbReference>
<dbReference type="InterPro" id="IPR050198">
    <property type="entry name" value="Non-receptor_tyrosine_kinases"/>
</dbReference>
<dbReference type="GO" id="GO:0004715">
    <property type="term" value="F:non-membrane spanning protein tyrosine kinase activity"/>
    <property type="evidence" value="ECO:0007669"/>
    <property type="project" value="UniProtKB-EC"/>
</dbReference>
<evidence type="ECO:0000256" key="8">
    <source>
        <dbReference type="PROSITE-ProRule" id="PRU10141"/>
    </source>
</evidence>
<evidence type="ECO:0000313" key="13">
    <source>
        <dbReference type="Proteomes" id="UP000494206"/>
    </source>
</evidence>
<keyword evidence="3 9" id="KW-0418">Kinase</keyword>
<dbReference type="InterPro" id="IPR011009">
    <property type="entry name" value="Kinase-like_dom_sf"/>
</dbReference>
<keyword evidence="13" id="KW-1185">Reference proteome</keyword>
<comment type="similarity">
    <text evidence="9">Belongs to the protein kinase superfamily. Tyr protein kinase family.</text>
</comment>
<feature type="binding site" evidence="8">
    <location>
        <position position="148"/>
    </location>
    <ligand>
        <name>ATP</name>
        <dbReference type="ChEBI" id="CHEBI:30616"/>
    </ligand>
</feature>
<accession>A0A8S1EYE7</accession>
<keyword evidence="2 8" id="KW-0547">Nucleotide-binding</keyword>
<dbReference type="SMART" id="SM00219">
    <property type="entry name" value="TyrKc"/>
    <property type="match status" value="1"/>
</dbReference>
<evidence type="ECO:0000256" key="3">
    <source>
        <dbReference type="ARBA" id="ARBA00022777"/>
    </source>
</evidence>
<name>A0A8S1EYE7_9PELO</name>
<feature type="domain" description="Protein kinase" evidence="11">
    <location>
        <begin position="117"/>
        <end position="383"/>
    </location>
</feature>
<proteinExistence type="inferred from homology"/>
<evidence type="ECO:0000256" key="2">
    <source>
        <dbReference type="ARBA" id="ARBA00022741"/>
    </source>
</evidence>
<evidence type="ECO:0000259" key="10">
    <source>
        <dbReference type="PROSITE" id="PS50001"/>
    </source>
</evidence>
<keyword evidence="7" id="KW-0727">SH2 domain</keyword>
<organism evidence="12 13">
    <name type="scientific">Caenorhabditis bovis</name>
    <dbReference type="NCBI Taxonomy" id="2654633"/>
    <lineage>
        <taxon>Eukaryota</taxon>
        <taxon>Metazoa</taxon>
        <taxon>Ecdysozoa</taxon>
        <taxon>Nematoda</taxon>
        <taxon>Chromadorea</taxon>
        <taxon>Rhabditida</taxon>
        <taxon>Rhabditina</taxon>
        <taxon>Rhabditomorpha</taxon>
        <taxon>Rhabditoidea</taxon>
        <taxon>Rhabditidae</taxon>
        <taxon>Peloderinae</taxon>
        <taxon>Caenorhabditis</taxon>
    </lineage>
</organism>
<keyword evidence="1 9" id="KW-0808">Transferase</keyword>
<evidence type="ECO:0000256" key="6">
    <source>
        <dbReference type="ARBA" id="ARBA00051245"/>
    </source>
</evidence>
<dbReference type="PRINTS" id="PR00109">
    <property type="entry name" value="TYRKINASE"/>
</dbReference>
<dbReference type="EC" id="2.7.10.2" evidence="9"/>
<dbReference type="InterPro" id="IPR020635">
    <property type="entry name" value="Tyr_kinase_cat_dom"/>
</dbReference>
<gene>
    <name evidence="12" type="ORF">CBOVIS_LOCUS7044</name>
</gene>
<dbReference type="InterPro" id="IPR001245">
    <property type="entry name" value="Ser-Thr/Tyr_kinase_cat_dom"/>
</dbReference>
<comment type="caution">
    <text evidence="12">The sequence shown here is derived from an EMBL/GenBank/DDBJ whole genome shotgun (WGS) entry which is preliminary data.</text>
</comment>
<evidence type="ECO:0000256" key="7">
    <source>
        <dbReference type="PROSITE-ProRule" id="PRU00191"/>
    </source>
</evidence>
<evidence type="ECO:0000256" key="5">
    <source>
        <dbReference type="ARBA" id="ARBA00023137"/>
    </source>
</evidence>
<dbReference type="CDD" id="cd00192">
    <property type="entry name" value="PTKc"/>
    <property type="match status" value="1"/>
</dbReference>
<dbReference type="OrthoDB" id="5863453at2759"/>